<protein>
    <submittedName>
        <fullName evidence="1">Uncharacterized protein</fullName>
    </submittedName>
</protein>
<sequence length="70" mass="7669">MKGKKLDSPLLAAILIIWGMIIYPTVSAFSSQEDAPVITTATAKQSINDYSIKTDNNKLGLHYRGPFWAG</sequence>
<dbReference type="Proteomes" id="UP000189739">
    <property type="component" value="Unassembled WGS sequence"/>
</dbReference>
<comment type="caution">
    <text evidence="1">The sequence shown here is derived from an EMBL/GenBank/DDBJ whole genome shotgun (WGS) entry which is preliminary data.</text>
</comment>
<gene>
    <name evidence="1" type="ORF">BC343_11785</name>
</gene>
<dbReference type="RefSeq" id="WP_078350057.1">
    <property type="nucleotide sequence ID" value="NZ_MBTF01000034.1"/>
</dbReference>
<organism evidence="1 2">
    <name type="scientific">Mucilaginibacter pedocola</name>
    <dbReference type="NCBI Taxonomy" id="1792845"/>
    <lineage>
        <taxon>Bacteria</taxon>
        <taxon>Pseudomonadati</taxon>
        <taxon>Bacteroidota</taxon>
        <taxon>Sphingobacteriia</taxon>
        <taxon>Sphingobacteriales</taxon>
        <taxon>Sphingobacteriaceae</taxon>
        <taxon>Mucilaginibacter</taxon>
    </lineage>
</organism>
<dbReference type="AlphaFoldDB" id="A0A1S9PCJ3"/>
<evidence type="ECO:0000313" key="1">
    <source>
        <dbReference type="EMBL" id="OOQ58308.1"/>
    </source>
</evidence>
<evidence type="ECO:0000313" key="2">
    <source>
        <dbReference type="Proteomes" id="UP000189739"/>
    </source>
</evidence>
<accession>A0A1S9PCJ3</accession>
<dbReference type="OrthoDB" id="676730at2"/>
<name>A0A1S9PCJ3_9SPHI</name>
<dbReference type="EMBL" id="MBTF01000034">
    <property type="protein sequence ID" value="OOQ58308.1"/>
    <property type="molecule type" value="Genomic_DNA"/>
</dbReference>
<keyword evidence="2" id="KW-1185">Reference proteome</keyword>
<reference evidence="1 2" key="1">
    <citation type="submission" date="2016-07" db="EMBL/GenBank/DDBJ databases">
        <title>Genomic analysis of zinc-resistant bacterium Mucilaginibacter pedocola TBZ30.</title>
        <authorList>
            <person name="Huang J."/>
            <person name="Tang J."/>
        </authorList>
    </citation>
    <scope>NUCLEOTIDE SEQUENCE [LARGE SCALE GENOMIC DNA]</scope>
    <source>
        <strain evidence="1 2">TBZ30</strain>
    </source>
</reference>
<proteinExistence type="predicted"/>